<keyword evidence="2" id="KW-1185">Reference proteome</keyword>
<comment type="caution">
    <text evidence="1">The sequence shown here is derived from an EMBL/GenBank/DDBJ whole genome shotgun (WGS) entry which is preliminary data.</text>
</comment>
<dbReference type="EMBL" id="CM046103">
    <property type="protein sequence ID" value="KAI8427872.1"/>
    <property type="molecule type" value="Genomic_DNA"/>
</dbReference>
<reference evidence="1 2" key="1">
    <citation type="journal article" date="2022" name="Genome Biol. Evol.">
        <title>The Spruce Budworm Genome: Reconstructing the Evolutionary History of Antifreeze Proteins.</title>
        <authorList>
            <person name="Beliveau C."/>
            <person name="Gagne P."/>
            <person name="Picq S."/>
            <person name="Vernygora O."/>
            <person name="Keeling C.I."/>
            <person name="Pinkney K."/>
            <person name="Doucet D."/>
            <person name="Wen F."/>
            <person name="Johnston J.S."/>
            <person name="Maaroufi H."/>
            <person name="Boyle B."/>
            <person name="Laroche J."/>
            <person name="Dewar K."/>
            <person name="Juretic N."/>
            <person name="Blackburn G."/>
            <person name="Nisole A."/>
            <person name="Brunet B."/>
            <person name="Brandao M."/>
            <person name="Lumley L."/>
            <person name="Duan J."/>
            <person name="Quan G."/>
            <person name="Lucarotti C.J."/>
            <person name="Roe A.D."/>
            <person name="Sperling F.A.H."/>
            <person name="Levesque R.C."/>
            <person name="Cusson M."/>
        </authorList>
    </citation>
    <scope>NUCLEOTIDE SEQUENCE [LARGE SCALE GENOMIC DNA]</scope>
    <source>
        <strain evidence="1">Glfc:IPQL:Cfum</strain>
    </source>
</reference>
<organism evidence="1 2">
    <name type="scientific">Choristoneura fumiferana</name>
    <name type="common">Spruce budworm moth</name>
    <name type="synonym">Archips fumiferana</name>
    <dbReference type="NCBI Taxonomy" id="7141"/>
    <lineage>
        <taxon>Eukaryota</taxon>
        <taxon>Metazoa</taxon>
        <taxon>Ecdysozoa</taxon>
        <taxon>Arthropoda</taxon>
        <taxon>Hexapoda</taxon>
        <taxon>Insecta</taxon>
        <taxon>Pterygota</taxon>
        <taxon>Neoptera</taxon>
        <taxon>Endopterygota</taxon>
        <taxon>Lepidoptera</taxon>
        <taxon>Glossata</taxon>
        <taxon>Ditrysia</taxon>
        <taxon>Tortricoidea</taxon>
        <taxon>Tortricidae</taxon>
        <taxon>Tortricinae</taxon>
        <taxon>Choristoneura</taxon>
    </lineage>
</organism>
<accession>A0ACC0JUK6</accession>
<gene>
    <name evidence="1" type="ORF">MSG28_002236</name>
</gene>
<name>A0ACC0JUK6_CHOFU</name>
<dbReference type="Proteomes" id="UP001064048">
    <property type="component" value="Chromosome 3"/>
</dbReference>
<evidence type="ECO:0000313" key="1">
    <source>
        <dbReference type="EMBL" id="KAI8427872.1"/>
    </source>
</evidence>
<sequence length="2737" mass="309541">MALPWHIPLEAAPCFTIKKAAPETSLLKHYCNLKVHDNPCEELQTGLMCDIGIGNREPATIQRLIASGMTVARLNMRDLEPDACAQLIQSIRQAVYNYSAELEYVYPLAVIVDVRGPEIVTGDLKGGPRTTLELVQYRTIRLTTDSSWRESGTVDYLYVGYDHLTDLRPGDNIFIDSLTPGKIKLVVAEVGDDSIECTIDVGGTIGAKMTVRISQVPHDTDHARNDKVGSVDSVSCSDSSQEPFEHMEEQIAWAVASDVDGMLIPNTQNTNDIRQVRDIAAEKGKHILVFACIDSVLGLDNIDEILEEADGKAFIGCEKLMEACLFILKDKRMTTAIGDAYVNLLYKHIMQYDHYVSYITPATWEDLLDVCIDTTLKNHTRLDSFTLLRLVCLVIRKGQSCCQFVLPLKDSLPKLKKCFNRVESDKKIQEIVAEITTLLLEMLSSESRLAMCEFTESILPLLLKSYDQNSDYKMKNFNMSAISGEEDAANSSKRQRVSLNNYKCFSDLIQEFQHNCVPWLGILYWYVQNYCSNVTTPELMALLNVAETLMANNSSNFKWDTFELITCCVLNCIMKRPDCDHEQLKNILVTLWNSCVRNSSSTNDAHKPIHKIMQYLLKSDLLHYQTVQPLIKLYFEKGMPVTDSSINTLCCIYHKYYSKCSYPQERKKCFEWFTQGNANSVDLKTAKELFLRLLAKNNFSLKDGKTKSSKEDVLYEKLFTSMEKSILFSAGTINIANENALEYNINEPSEIDIEMSSIMQKFLHQKLTDHIDKLNLGQIPLLECLQYVKVVVTYIDIVLRISSLTRAQMEESPLYCSLKRGLNIMCRALSSTLKDTKDVRDRVILLQCMQSLWLSDYHPMIEALIRHCADQEFFARINEMLNIQVSKEDEAVYEENDAEYNPNALRHNSIMLLATYCRRISEFREDILELILDPDLYDFTTVWDVKCAFQCVTILIDRSMTESPLADVLWINKGNVRKSAVLNTVKRKTGKSEESIVELCFSNIVSLCLPYVVTEKYNLSFMGAEEYNDFRLSMKNAIKMFQMTREILDNDKWSILFVENMAELLLTAAMHLRDQQGAKEMFQVNAPRMTESYLYPKTVFCSILKYYGELIDGNIMQYLCSDQATTLFHILYKLWDNVLQEKIFEYRSLSLYTFISFVECIPLGYDSDAFVCNFTCNSLTHAIKISKNRDEVRIFVVALKAMLTRFLPQAMALIRKSVLKARSVLLIKKEEGYENECRALSTYLAADLKEHLKQNEDVVDFSNASHETIISCATVVEFCERLKVYQFNLSCPSHEALIHLRQFVKLNKHHVNSLCEALNTKRFSEECRTSVIHQVIYALSNTMKSSSDDKIIIEACNCLSEIGTYDLKTIVTVPPPDTKRVTHLSPKQCFAFTAVDVLSEVLSDENPAATNKAVLALSDIFRYREGKEALGLVGLLLECSAEMHIKVFSEQINGFFKHIWRMNFGDHFDSSGSDLYHKGNVINHDHKMIIQYALDVVNFVRLQISHYKTRPERTTLDALNYLRLDYDKVAWAASVARQNLVAIYYGELWAVAHNGGVPPSTPETTTKLNGGDNVQRMFRKCFVSIGEMDAIDGCGTAHLTSEDEKRKHLFNTGQYSDALLSHDIALSGPTETGSYSDVDLQFGVVRSLHKSGMHHLALQYIKSLPESEQLNDVKYDCLTCLGDWSNFVDTQDLEEKSKNTMLRPLSIIKAFRYACLKDCLNLQTGKDFESKLTLPLNRAKLTISRWCQKLNMENCQSVYKVVANLHLFNDIEDYYSVKCGKLPFETLLSNWKTENLALFHDFKHLEPLISQRSLILEYAGKTYKNFLKDIIPLQLQYAELSLSNERVQMAQRLLATAKKMQNSDAVALVEGQVCWAKGHKEIALSLVRNVMGSDTANMHLTAASLRQYGMWMAESKFDNARDIINKYLMKSLHVLDKCDHVRTRLKVYHDIAKFADSEYKQVVSYMNSSIFENKLKCLESMKGTADSMKSTQSSLLTKDEKKVLFTTQKLSTLDEADIANTKAEKLRFLQLAMKYYLLSLKHCEDNNLSVFRVISLWLDNPALQLEGESFEQLLLAIPSRKFLTVLPQLAPRITQDTTPFAQNLTAVLKRCAREHPHHTLPILFSLKNSDKDMYILNASRGAGGAARALEPRDAAAAALVADLAESSAVLAKIIGQMERLCDATISFANFKTQAKEQRQKIPSAELIHKLGHLDAIPVPIDTIAVRNDCNYSYIPTLVAFDNYFELVGGINCPKKINCRSSDGKKRIVLVKGEDDLRQDAVMQQVFHIVNTLLEKNPVTSRNKLLIRTYKVVPMSRQSGVLEWCEGTQPIGSYLIGSNGAHARYRPKDISCTAARSKFTTIQASRRTLAEKLAIYLGILKNFKPVFHHFFTEHYLDPVTWYERRLAYTKSVATSSMVGYILGLGDRHVQNILIDKNTAEVVHIDFGIAFDQGKALPTPETIPFRLTQDIIAGFGSSGVEGIFRKSCEKTMQLLRDNHETLLTILEVLLCDPFYSWTTKKITATPKDSNLNLPAQTGSVADLAERTLLAVSSKLSGTEGGAAGGVAVPGQVAQLISTATDPANLCRLGISGPNWTLVSGSPEGQTVSGKPDHNDSVVWAQPLDVHYITKGIQGWPKLIVQVSCLDSFSRSWIVGYSCCSLPAVPGHHSIDVSCWVPQATNLTDRIRQYFLGGSHQLLQSDLINLGLDRYKLQTESKGNIVLHVDIILRNFSQFGIEYK</sequence>
<evidence type="ECO:0000313" key="2">
    <source>
        <dbReference type="Proteomes" id="UP001064048"/>
    </source>
</evidence>
<protein>
    <submittedName>
        <fullName evidence="1">Uncharacterized protein</fullName>
    </submittedName>
</protein>
<proteinExistence type="predicted"/>